<feature type="region of interest" description="Disordered" evidence="1">
    <location>
        <begin position="37"/>
        <end position="59"/>
    </location>
</feature>
<protein>
    <submittedName>
        <fullName evidence="2">Uncharacterized protein</fullName>
    </submittedName>
</protein>
<accession>A0ABW5E4F8</accession>
<dbReference type="EMBL" id="JBHUJC010000041">
    <property type="protein sequence ID" value="MFD2277376.1"/>
    <property type="molecule type" value="Genomic_DNA"/>
</dbReference>
<gene>
    <name evidence="2" type="ORF">ACFSQZ_12920</name>
</gene>
<evidence type="ECO:0000313" key="3">
    <source>
        <dbReference type="Proteomes" id="UP001597297"/>
    </source>
</evidence>
<keyword evidence="3" id="KW-1185">Reference proteome</keyword>
<dbReference type="Proteomes" id="UP001597297">
    <property type="component" value="Unassembled WGS sequence"/>
</dbReference>
<comment type="caution">
    <text evidence="2">The sequence shown here is derived from an EMBL/GenBank/DDBJ whole genome shotgun (WGS) entry which is preliminary data.</text>
</comment>
<proteinExistence type="predicted"/>
<evidence type="ECO:0000313" key="2">
    <source>
        <dbReference type="EMBL" id="MFD2277376.1"/>
    </source>
</evidence>
<reference evidence="3" key="1">
    <citation type="journal article" date="2019" name="Int. J. Syst. Evol. Microbiol.">
        <title>The Global Catalogue of Microorganisms (GCM) 10K type strain sequencing project: providing services to taxonomists for standard genome sequencing and annotation.</title>
        <authorList>
            <consortium name="The Broad Institute Genomics Platform"/>
            <consortium name="The Broad Institute Genome Sequencing Center for Infectious Disease"/>
            <person name="Wu L."/>
            <person name="Ma J."/>
        </authorList>
    </citation>
    <scope>NUCLEOTIDE SEQUENCE [LARGE SCALE GENOMIC DNA]</scope>
    <source>
        <strain evidence="3">JCM 16545</strain>
    </source>
</reference>
<evidence type="ECO:0000256" key="1">
    <source>
        <dbReference type="SAM" id="MobiDB-lite"/>
    </source>
</evidence>
<sequence>MLVLYGLHLLTRNASIEDAVSSERQAEVEHKFQREHLTHGRREGNSHFTKAKPMSSMAGTTGSGYQYELKELNYAPMIDREQRRIQMEEMRQIEDPELRMEKARALSQQRMQQRRAFEESLTAEQRLQKRLLQRLSLVDKMSQSLYRMEYDGELDQKIVKYRQEVQALVAAYSDYQADILNEQLSAMEKTAEQLQQEVRAWRRPSTES</sequence>
<name>A0ABW5E4F8_9BACT</name>
<organism evidence="2 3">
    <name type="scientific">Rubritalea spongiae</name>
    <dbReference type="NCBI Taxonomy" id="430797"/>
    <lineage>
        <taxon>Bacteria</taxon>
        <taxon>Pseudomonadati</taxon>
        <taxon>Verrucomicrobiota</taxon>
        <taxon>Verrucomicrobiia</taxon>
        <taxon>Verrucomicrobiales</taxon>
        <taxon>Rubritaleaceae</taxon>
        <taxon>Rubritalea</taxon>
    </lineage>
</organism>